<protein>
    <submittedName>
        <fullName evidence="1">EscC/YscC/HrcC family type III secretion system outer membrane ring protein</fullName>
    </submittedName>
</protein>
<gene>
    <name evidence="1" type="ORF">MW7_005760</name>
</gene>
<dbReference type="EMBL" id="AKCV02000015">
    <property type="protein sequence ID" value="TMS58258.1"/>
    <property type="molecule type" value="Genomic_DNA"/>
</dbReference>
<proteinExistence type="predicted"/>
<accession>A0ACD3SQ29</accession>
<organism evidence="1 2">
    <name type="scientific">Imbroritus primus</name>
    <dbReference type="NCBI Taxonomy" id="3058603"/>
    <lineage>
        <taxon>Bacteria</taxon>
        <taxon>Pseudomonadati</taxon>
        <taxon>Pseudomonadota</taxon>
        <taxon>Betaproteobacteria</taxon>
        <taxon>Burkholderiales</taxon>
        <taxon>Burkholderiaceae</taxon>
        <taxon>Imbroritus</taxon>
    </lineage>
</organism>
<comment type="caution">
    <text evidence="1">The sequence shown here is derived from an EMBL/GenBank/DDBJ whole genome shotgun (WGS) entry which is preliminary data.</text>
</comment>
<keyword evidence="2" id="KW-1185">Reference proteome</keyword>
<dbReference type="Proteomes" id="UP000004277">
    <property type="component" value="Unassembled WGS sequence"/>
</dbReference>
<sequence length="663" mass="69968">MWKKWISGASLMWCATLGFAAPAAPWPDAPFSYYANNARLDNVLREFAGNFSMSAQLTPAVTGMVNGRFNTASPTEFINRLSSIYGFTWFTYSGTLYVSKSTETVTRGITAAGSISGAREALTSLGIIDPRFGWGEMPDQGVALVSGPPAYVDLIERTMKSLPLGGSGQQVMVFRLRHASVDDRTIMYRDREITTPGLATVIRNLFNGGDGPVGVTNTTLRALAAPLRSAAPLVEDAPANGDTNTASAPATPQRTSRGRQAGRPTIQADSRINALIVQDIPERLPMYERLIRELDVPTALIEIEALIIDINSDKLKELGISWGGRIGKVAGGYGNLNNNDSQGISIGAAVSGAINPTTLLVDAGNYLISRIHALEGEGDAHIQSSPSILTIDNVGALLDLSETFYIRTLGERVASVTPVTAGTTLKVTPRYLSGESGTPSVQLTVDIEDGQIQDRQVDMLPTVRRSVVSTQAIVGENQTLLIGGYNTLARTERDDGVPGLKNIPILGALFSTRSSSFQKRERLFMIKPKIISSPTMASVAPAAGRAETLPPATELSKPESRGKTPSGKPARPDNRKASATLPAGMPASGVPAGATTTASPALGPTTLTWHEDVQRKALPLIEVPLAPGETGATGSTVPAGKVGTITGLQSSTGAPIRMGSAER</sequence>
<evidence type="ECO:0000313" key="1">
    <source>
        <dbReference type="EMBL" id="TMS58258.1"/>
    </source>
</evidence>
<evidence type="ECO:0000313" key="2">
    <source>
        <dbReference type="Proteomes" id="UP000004277"/>
    </source>
</evidence>
<reference evidence="1" key="1">
    <citation type="submission" date="2019-05" db="EMBL/GenBank/DDBJ databases">
        <title>Revised genome assembly of Burkholderiaceae (previously Ralstonia) sp. PBA.</title>
        <authorList>
            <person name="Gan H.M."/>
        </authorList>
    </citation>
    <scope>NUCLEOTIDE SEQUENCE</scope>
    <source>
        <strain evidence="1">PBA</strain>
    </source>
</reference>
<name>A0ACD3SQ29_9BURK</name>